<dbReference type="InterPro" id="IPR013783">
    <property type="entry name" value="Ig-like_fold"/>
</dbReference>
<feature type="compositionally biased region" description="Basic and acidic residues" evidence="11">
    <location>
        <begin position="660"/>
        <end position="710"/>
    </location>
</feature>
<keyword evidence="6 10" id="KW-0863">Zinc-finger</keyword>
<feature type="compositionally biased region" description="Basic and acidic residues" evidence="11">
    <location>
        <begin position="197"/>
        <end position="207"/>
    </location>
</feature>
<dbReference type="PANTHER" id="PTHR34805:SF1">
    <property type="entry name" value="PROTEIN MODIFIER OF SNC1 1"/>
    <property type="match status" value="1"/>
</dbReference>
<feature type="region of interest" description="Disordered" evidence="11">
    <location>
        <begin position="1502"/>
        <end position="1527"/>
    </location>
</feature>
<feature type="compositionally biased region" description="Basic and acidic residues" evidence="11">
    <location>
        <begin position="1357"/>
        <end position="1367"/>
    </location>
</feature>
<feature type="compositionally biased region" description="Polar residues" evidence="11">
    <location>
        <begin position="981"/>
        <end position="1001"/>
    </location>
</feature>
<keyword evidence="14" id="KW-1185">Reference proteome</keyword>
<gene>
    <name evidence="13" type="ORF">AARE701A_LOCUS18554</name>
</gene>
<dbReference type="EMBL" id="LR999457">
    <property type="protein sequence ID" value="CAE6178675.1"/>
    <property type="molecule type" value="Genomic_DNA"/>
</dbReference>
<dbReference type="PANTHER" id="PTHR34805">
    <property type="entry name" value="PROTEIN MODIFIER OF SNC1 1"/>
    <property type="match status" value="1"/>
</dbReference>
<dbReference type="InterPro" id="IPR000433">
    <property type="entry name" value="Znf_ZZ"/>
</dbReference>
<feature type="region of interest" description="Disordered" evidence="11">
    <location>
        <begin position="1029"/>
        <end position="1116"/>
    </location>
</feature>
<dbReference type="SUPFAM" id="SSF54277">
    <property type="entry name" value="CAD &amp; PB1 domains"/>
    <property type="match status" value="1"/>
</dbReference>
<evidence type="ECO:0000313" key="14">
    <source>
        <dbReference type="Proteomes" id="UP000682877"/>
    </source>
</evidence>
<accession>A0A8S2B172</accession>
<evidence type="ECO:0000256" key="1">
    <source>
        <dbReference type="ARBA" id="ARBA00004116"/>
    </source>
</evidence>
<dbReference type="InterPro" id="IPR056893">
    <property type="entry name" value="UBA_Nbr1_C"/>
</dbReference>
<dbReference type="Pfam" id="PF00564">
    <property type="entry name" value="PB1"/>
    <property type="match status" value="1"/>
</dbReference>
<feature type="compositionally biased region" description="Polar residues" evidence="11">
    <location>
        <begin position="518"/>
        <end position="531"/>
    </location>
</feature>
<keyword evidence="3" id="KW-0597">Phosphoprotein</keyword>
<reference evidence="13" key="1">
    <citation type="submission" date="2021-01" db="EMBL/GenBank/DDBJ databases">
        <authorList>
            <person name="Bezrukov I."/>
        </authorList>
    </citation>
    <scope>NUCLEOTIDE SEQUENCE</scope>
</reference>
<dbReference type="GO" id="GO:0008270">
    <property type="term" value="F:zinc ion binding"/>
    <property type="evidence" value="ECO:0007669"/>
    <property type="project" value="UniProtKB-KW"/>
</dbReference>
<dbReference type="InterPro" id="IPR009738">
    <property type="entry name" value="BAT2_N"/>
</dbReference>
<feature type="compositionally biased region" description="Polar residues" evidence="11">
    <location>
        <begin position="1104"/>
        <end position="1116"/>
    </location>
</feature>
<feature type="compositionally biased region" description="Polar residues" evidence="11">
    <location>
        <begin position="1264"/>
        <end position="1305"/>
    </location>
</feature>
<dbReference type="FunFam" id="1.10.8.10:FF:000085">
    <property type="entry name" value="protein NBR1 homolog"/>
    <property type="match status" value="1"/>
</dbReference>
<feature type="compositionally biased region" description="Basic and acidic residues" evidence="11">
    <location>
        <begin position="1240"/>
        <end position="1259"/>
    </location>
</feature>
<keyword evidence="7" id="KW-0862">Zinc</keyword>
<feature type="compositionally biased region" description="Polar residues" evidence="11">
    <location>
        <begin position="120"/>
        <end position="135"/>
    </location>
</feature>
<feature type="compositionally biased region" description="Polar residues" evidence="11">
    <location>
        <begin position="565"/>
        <end position="581"/>
    </location>
</feature>
<feature type="compositionally biased region" description="Basic and acidic residues" evidence="11">
    <location>
        <begin position="1220"/>
        <end position="1230"/>
    </location>
</feature>
<dbReference type="InterPro" id="IPR009060">
    <property type="entry name" value="UBA-like_sf"/>
</dbReference>
<dbReference type="Gene3D" id="3.30.60.90">
    <property type="match status" value="1"/>
</dbReference>
<feature type="compositionally biased region" description="Low complexity" evidence="11">
    <location>
        <begin position="1382"/>
        <end position="1395"/>
    </location>
</feature>
<dbReference type="GO" id="GO:0005773">
    <property type="term" value="C:vacuole"/>
    <property type="evidence" value="ECO:0007669"/>
    <property type="project" value="UniProtKB-SubCell"/>
</dbReference>
<feature type="region of interest" description="Disordered" evidence="11">
    <location>
        <begin position="1581"/>
        <end position="1643"/>
    </location>
</feature>
<dbReference type="GO" id="GO:0040029">
    <property type="term" value="P:epigenetic regulation of gene expression"/>
    <property type="evidence" value="ECO:0007669"/>
    <property type="project" value="TreeGrafter"/>
</dbReference>
<evidence type="ECO:0000256" key="3">
    <source>
        <dbReference type="ARBA" id="ARBA00022553"/>
    </source>
</evidence>
<dbReference type="InterPro" id="IPR032350">
    <property type="entry name" value="Nbr1_FW"/>
</dbReference>
<feature type="compositionally biased region" description="Polar residues" evidence="11">
    <location>
        <begin position="831"/>
        <end position="845"/>
    </location>
</feature>
<feature type="region of interest" description="Disordered" evidence="11">
    <location>
        <begin position="827"/>
        <end position="953"/>
    </location>
</feature>
<evidence type="ECO:0000256" key="9">
    <source>
        <dbReference type="ARBA" id="ARBA00023006"/>
    </source>
</evidence>
<feature type="compositionally biased region" description="Basic and acidic residues" evidence="11">
    <location>
        <begin position="875"/>
        <end position="895"/>
    </location>
</feature>
<feature type="region of interest" description="Disordered" evidence="11">
    <location>
        <begin position="967"/>
        <end position="1007"/>
    </location>
</feature>
<dbReference type="Pfam" id="PF16158">
    <property type="entry name" value="N_BRCA1_IG"/>
    <property type="match status" value="1"/>
</dbReference>
<keyword evidence="4" id="KW-0926">Vacuole</keyword>
<feature type="compositionally biased region" description="Basic and acidic residues" evidence="11">
    <location>
        <begin position="236"/>
        <end position="267"/>
    </location>
</feature>
<dbReference type="Gene3D" id="1.10.8.10">
    <property type="entry name" value="DNA helicase RuvA subunit, C-terminal domain"/>
    <property type="match status" value="2"/>
</dbReference>
<feature type="compositionally biased region" description="Polar residues" evidence="11">
    <location>
        <begin position="1057"/>
        <end position="1068"/>
    </location>
</feature>
<dbReference type="Pfam" id="PF07001">
    <property type="entry name" value="BAT2_N"/>
    <property type="match status" value="1"/>
</dbReference>
<dbReference type="Gene3D" id="3.10.20.90">
    <property type="entry name" value="Phosphatidylinositol 3-kinase Catalytic Subunit, Chain A, domain 1"/>
    <property type="match status" value="1"/>
</dbReference>
<feature type="compositionally biased region" description="Polar residues" evidence="11">
    <location>
        <begin position="541"/>
        <end position="553"/>
    </location>
</feature>
<evidence type="ECO:0000256" key="11">
    <source>
        <dbReference type="SAM" id="MobiDB-lite"/>
    </source>
</evidence>
<feature type="compositionally biased region" description="Low complexity" evidence="11">
    <location>
        <begin position="109"/>
        <end position="119"/>
    </location>
</feature>
<dbReference type="SUPFAM" id="SSF46934">
    <property type="entry name" value="UBA-like"/>
    <property type="match status" value="1"/>
</dbReference>
<keyword evidence="5" id="KW-0479">Metal-binding</keyword>
<feature type="compositionally biased region" description="Polar residues" evidence="11">
    <location>
        <begin position="912"/>
        <end position="936"/>
    </location>
</feature>
<feature type="compositionally biased region" description="Polar residues" evidence="11">
    <location>
        <begin position="1629"/>
        <end position="1643"/>
    </location>
</feature>
<dbReference type="InterPro" id="IPR000270">
    <property type="entry name" value="PB1_dom"/>
</dbReference>
<dbReference type="Pfam" id="PF24932">
    <property type="entry name" value="UBA_NBR1_C"/>
    <property type="match status" value="2"/>
</dbReference>
<dbReference type="Gene3D" id="2.60.40.10">
    <property type="entry name" value="Immunoglobulins"/>
    <property type="match status" value="1"/>
</dbReference>
<organism evidence="13 14">
    <name type="scientific">Arabidopsis arenosa</name>
    <name type="common">Sand rock-cress</name>
    <name type="synonym">Cardaminopsis arenosa</name>
    <dbReference type="NCBI Taxonomy" id="38785"/>
    <lineage>
        <taxon>Eukaryota</taxon>
        <taxon>Viridiplantae</taxon>
        <taxon>Streptophyta</taxon>
        <taxon>Embryophyta</taxon>
        <taxon>Tracheophyta</taxon>
        <taxon>Spermatophyta</taxon>
        <taxon>Magnoliopsida</taxon>
        <taxon>eudicotyledons</taxon>
        <taxon>Gunneridae</taxon>
        <taxon>Pentapetalae</taxon>
        <taxon>rosids</taxon>
        <taxon>malvids</taxon>
        <taxon>Brassicales</taxon>
        <taxon>Brassicaceae</taxon>
        <taxon>Camelineae</taxon>
        <taxon>Arabidopsis</taxon>
    </lineage>
</organism>
<dbReference type="InterPro" id="IPR043145">
    <property type="entry name" value="Znf_ZZ_sf"/>
</dbReference>
<evidence type="ECO:0000259" key="12">
    <source>
        <dbReference type="PROSITE" id="PS50135"/>
    </source>
</evidence>
<evidence type="ECO:0000256" key="2">
    <source>
        <dbReference type="ARBA" id="ARBA00022448"/>
    </source>
</evidence>
<dbReference type="PROSITE" id="PS50135">
    <property type="entry name" value="ZF_ZZ_2"/>
    <property type="match status" value="1"/>
</dbReference>
<feature type="region of interest" description="Disordered" evidence="11">
    <location>
        <begin position="518"/>
        <end position="795"/>
    </location>
</feature>
<evidence type="ECO:0000256" key="7">
    <source>
        <dbReference type="ARBA" id="ARBA00022833"/>
    </source>
</evidence>
<feature type="compositionally biased region" description="Polar residues" evidence="11">
    <location>
        <begin position="610"/>
        <end position="626"/>
    </location>
</feature>
<dbReference type="Proteomes" id="UP000682877">
    <property type="component" value="Chromosome 7"/>
</dbReference>
<dbReference type="GO" id="GO:0006914">
    <property type="term" value="P:autophagy"/>
    <property type="evidence" value="ECO:0007669"/>
    <property type="project" value="UniProtKB-KW"/>
</dbReference>
<feature type="region of interest" description="Disordered" evidence="11">
    <location>
        <begin position="1154"/>
        <end position="1405"/>
    </location>
</feature>
<keyword evidence="2" id="KW-0813">Transport</keyword>
<evidence type="ECO:0000256" key="8">
    <source>
        <dbReference type="ARBA" id="ARBA00022927"/>
    </source>
</evidence>
<keyword evidence="9" id="KW-0072">Autophagy</keyword>
<feature type="domain" description="ZZ-type" evidence="12">
    <location>
        <begin position="1696"/>
        <end position="1746"/>
    </location>
</feature>
<comment type="subcellular location">
    <subcellularLocation>
        <location evidence="1">Vacuole</location>
    </subcellularLocation>
</comment>
<feature type="compositionally biased region" description="Basic residues" evidence="11">
    <location>
        <begin position="848"/>
        <end position="860"/>
    </location>
</feature>
<dbReference type="CDD" id="cd02342">
    <property type="entry name" value="ZZ_UBA_plant"/>
    <property type="match status" value="1"/>
</dbReference>
<dbReference type="SMART" id="SM00291">
    <property type="entry name" value="ZnF_ZZ"/>
    <property type="match status" value="1"/>
</dbReference>
<evidence type="ECO:0000313" key="13">
    <source>
        <dbReference type="EMBL" id="CAE6178675.1"/>
    </source>
</evidence>
<feature type="region of interest" description="Disordered" evidence="11">
    <location>
        <begin position="1"/>
        <end position="164"/>
    </location>
</feature>
<sequence>MTSSTTGDRRWGTTRRSGMTILGKVAVPKPINLPSQRLENQGLDPNVEIVPKGTLSWGSKSSLNAWGTSSLSPRTESGPGSPSHLSNRPSSGGSVTRPSTADSNKAHDSSSSVAWDSNSRPSSASGVFPSNQASVALQRPHSADTRPGSSQLSRFAEPVSETSATWGQHVAAEKLGVAPSKNDGFSLTSGDFPSLGAEKETSEKSTRPQEAGPHARPPSSSGRSVEGQGVDCTEEANERIGDADSWRRDNQPYSEDAPRHCREEGQLDSRGSQSYPNANFPPQYDAWRGPPVNNHQGGGWYGGNHPYGAPMGPGGFHMDPFPFYPTQVPPSPGHGAGPRGNHANNERMFRPPMLDSYVHPRMQTRPGFYVGPAPHEGYYGPPMGYGSPSNRDMPFAGRPTGPHGYNNHSGQGVYDTPGSSVSLERNESSHSQETQRPYKVILKHQDGRFGEDRAKREEFLGNRLPNAEKIAQQMQTSRNERREIRNEASGEVQPIKAELAAPGDPSLIQKIEGLNAKTRTNDGWQNASSVVNRDEQESKPRTVNSGNSVNKVSAKNPRTGHASDSKNSLHYNQGDSATNKNAELAAMGGTAIFRRSTQQTQGRADPQTKRIVNSEGNDAWQKTNTESFHEVNVDDSLDTDSIRRPGSGISADPNDNQRSTMRELARQRAQQRQKEEEERARDQRAKALAKLEELNRRSQVSEEGSVKNREAASNASPPDMPEDPGSHSSALEMKNTVAVANSVEPTGGSGKNTMQNTKTSTEYANNVGPTQQDNLPRDRDGGGSKQKRLGYKQKQQNILFEKKTTGSSVATTEVFDVVPSPVVVNEGVSSHNSDMPATSSVSAESTFPKRKNNRNGKKKHKAEETATMNTTRVAVGKETKSGDESIETGRARAAEMESGSVSVPSLDIKVSGDSSEQISSFTNEESQNRAKNNWKSQHLRRTQRNSLVNKPGEKFSGNNAVIWAPVHPQQKADVSTGGGSQTTVPEFGTSSKSQHHGQTSSKSKRVEIERYVPKPIVKEMAEQIVSKNLVNSAPDMSENVNQKENRGGEGTGILEPSGSTAGNSGSPSKSRHGNGRQGKHGREHGSWHQRGSGAHTKPLEDGQYVTSNQPIRGTVNYHSSNQTEQIAAKDQTTCNKDGWNDGWYMTPETHYSAAEEMESSAVGKDQGMSMHGKQHASRSNKDGGSNYGDPKKANKRDFNKAHMQHSGHGFNQPDLPAASKESRVPGDHVWHTANRTGKYGGRESTRDKPYGSQKKDVAGYEHQGFTTEQKTTSADTQAQSQNRSTNNEVQVEQNPNSMFQKNTGQGRRFGRGQESQGGWGLPAQENLHHHHQRPPSNRDRQKQNMHYEYKPVGSHNYDGERSGEQSKESYQTEGPRYREKGQGQQRQGGYQQQRGTSGRNTGHGFTAMESTATALVVKVSYGGVLRRFRVPVKANGQLDLEMAGLKEKIAALFNLSADADLSLTYSDEDGDVVALVDDNDLFDVTNQRLKFLKINVQLNSGMPTNPITPQSSGSSTPAGMPNSQNPVSKIQKGINDVLMAVPNPMRDTLSKVYMDLASKAATSSPVVGEMFDCISKLGQLSVPQESSPCSPVTKPGSSGPSLSRDVPSAAEKTDISERTQTGRKPANLNEPTDSKTSGHVPTSSGLGANFNECPFSGSTLNYSCPNPVNLNKHARRVCHSKKGTNGDYWTSLGVFHKGIRCDGCGVLPITGPRFKSKVKEDYDLCTICYSVMGNEGDYTRMEKPVSVQHLHPFRGQFTQFPNPWSSHPVPRTINGGSSIRCTRPKLDSRFVLDVNVVDGTVVAPSAPFTKIWKMRNSGSLVWPQGTQIVWIGGDRFCNSLSVDLQIPKEGVPIYSELDVKVDFVAPELPGRYISYWRMASSDGAKFGQRVWVLIHVDASLKNSVVNEFHGLNLNASPSLDENFSSEFPGIINYESAQPGSSNVNPGTVKGADLEGEEIGESQVLEKENTLIGEVRLAIPQSHSPSSSSSSFNMVEFPNMPAVEVVSGGSSSTKDTPVPLQEDIEKNDVEITMLKELEEMGFKEIDLNKEILRDNEYNLEQSVDALCGVSEWDPILEELQEMGFCDDVTNKRLLKKNNGSIKGVVMDLLTGEKEA</sequence>
<feature type="compositionally biased region" description="Basic residues" evidence="11">
    <location>
        <begin position="1069"/>
        <end position="1082"/>
    </location>
</feature>
<dbReference type="CDD" id="cd14319">
    <property type="entry name" value="UBA_NBR1"/>
    <property type="match status" value="2"/>
</dbReference>
<feature type="compositionally biased region" description="Basic and acidic residues" evidence="11">
    <location>
        <begin position="1336"/>
        <end position="1349"/>
    </location>
</feature>
<evidence type="ECO:0000256" key="10">
    <source>
        <dbReference type="PROSITE-ProRule" id="PRU00228"/>
    </source>
</evidence>
<keyword evidence="8" id="KW-0653">Protein transport</keyword>
<evidence type="ECO:0000256" key="4">
    <source>
        <dbReference type="ARBA" id="ARBA00022554"/>
    </source>
</evidence>
<feature type="compositionally biased region" description="Polar residues" evidence="11">
    <location>
        <begin position="751"/>
        <end position="774"/>
    </location>
</feature>
<name>A0A8S2B172_ARAAE</name>
<feature type="compositionally biased region" description="Polar residues" evidence="11">
    <location>
        <begin position="56"/>
        <end position="103"/>
    </location>
</feature>
<evidence type="ECO:0000256" key="6">
    <source>
        <dbReference type="ARBA" id="ARBA00022771"/>
    </source>
</evidence>
<evidence type="ECO:0000256" key="5">
    <source>
        <dbReference type="ARBA" id="ARBA00022723"/>
    </source>
</evidence>
<dbReference type="InterPro" id="IPR038808">
    <property type="entry name" value="MOS1-like"/>
</dbReference>
<feature type="region of interest" description="Disordered" evidence="11">
    <location>
        <begin position="395"/>
        <end position="435"/>
    </location>
</feature>
<proteinExistence type="predicted"/>
<feature type="region of interest" description="Disordered" evidence="11">
    <location>
        <begin position="176"/>
        <end position="298"/>
    </location>
</feature>
<dbReference type="GO" id="GO:0015031">
    <property type="term" value="P:protein transport"/>
    <property type="evidence" value="ECO:0007669"/>
    <property type="project" value="UniProtKB-KW"/>
</dbReference>
<dbReference type="CDD" id="cd06398">
    <property type="entry name" value="PB1_Joka2"/>
    <property type="match status" value="1"/>
</dbReference>
<protein>
    <recommendedName>
        <fullName evidence="12">ZZ-type domain-containing protein</fullName>
    </recommendedName>
</protein>
<dbReference type="CDD" id="cd14947">
    <property type="entry name" value="NBR1_like"/>
    <property type="match status" value="1"/>
</dbReference>
<dbReference type="SMART" id="SM00666">
    <property type="entry name" value="PB1"/>
    <property type="match status" value="1"/>
</dbReference>
<feature type="compositionally biased region" description="Polar residues" evidence="11">
    <location>
        <begin position="1581"/>
        <end position="1601"/>
    </location>
</feature>
<dbReference type="SUPFAM" id="SSF57850">
    <property type="entry name" value="RING/U-box"/>
    <property type="match status" value="1"/>
</dbReference>
<dbReference type="Pfam" id="PF00569">
    <property type="entry name" value="ZZ"/>
    <property type="match status" value="1"/>
</dbReference>
<feature type="compositionally biased region" description="Basic and acidic residues" evidence="11">
    <location>
        <begin position="1189"/>
        <end position="1200"/>
    </location>
</feature>